<dbReference type="EMBL" id="CP073355">
    <property type="protein sequence ID" value="URA09367.1"/>
    <property type="molecule type" value="Genomic_DNA"/>
</dbReference>
<dbReference type="InterPro" id="IPR035917">
    <property type="entry name" value="YjbQ-like_sf"/>
</dbReference>
<accession>A0AAX3BAQ8</accession>
<dbReference type="KEGG" id="taqu:KDW03_07680"/>
<dbReference type="SUPFAM" id="SSF111038">
    <property type="entry name" value="YjbQ-like"/>
    <property type="match status" value="1"/>
</dbReference>
<sequence length="144" mass="16087">MSCFQKTITVTTTKREELIDITKQIERIVQESGILYGLCNVYVQGATSAIMIQENWDTSVQEDVIDLLRRIIPRGVWRHDQQDGNGDAHLKSGLVGPSETIPIINGKLGLSTWQNIFLCEFDGPRSTRSIVVTVIGENSVRLNS</sequence>
<gene>
    <name evidence="2" type="ORF">KDW03_07680</name>
</gene>
<comment type="similarity">
    <text evidence="1">Belongs to the UPF0047 family.</text>
</comment>
<organism evidence="2 3">
    <name type="scientific">Thermospira aquatica</name>
    <dbReference type="NCBI Taxonomy" id="2828656"/>
    <lineage>
        <taxon>Bacteria</taxon>
        <taxon>Pseudomonadati</taxon>
        <taxon>Spirochaetota</taxon>
        <taxon>Spirochaetia</taxon>
        <taxon>Brevinematales</taxon>
        <taxon>Thermospiraceae</taxon>
        <taxon>Thermospira</taxon>
    </lineage>
</organism>
<dbReference type="PANTHER" id="PTHR30615">
    <property type="entry name" value="UNCHARACTERIZED PROTEIN YJBQ-RELATED"/>
    <property type="match status" value="1"/>
</dbReference>
<protein>
    <submittedName>
        <fullName evidence="2">Secondary thiamine-phosphate synthase enzyme YjbQ</fullName>
    </submittedName>
</protein>
<dbReference type="PIRSF" id="PIRSF004681">
    <property type="entry name" value="UCP004681"/>
    <property type="match status" value="1"/>
</dbReference>
<dbReference type="Proteomes" id="UP001056539">
    <property type="component" value="Chromosome"/>
</dbReference>
<dbReference type="RefSeq" id="WP_271434494.1">
    <property type="nucleotide sequence ID" value="NZ_CP073355.1"/>
</dbReference>
<evidence type="ECO:0000256" key="1">
    <source>
        <dbReference type="ARBA" id="ARBA00005534"/>
    </source>
</evidence>
<reference evidence="2" key="1">
    <citation type="submission" date="2021-04" db="EMBL/GenBank/DDBJ databases">
        <authorList>
            <person name="Postec A."/>
        </authorList>
    </citation>
    <scope>NUCLEOTIDE SEQUENCE</scope>
    <source>
        <strain evidence="2">F1F22</strain>
    </source>
</reference>
<name>A0AAX3BAQ8_9SPIR</name>
<dbReference type="Pfam" id="PF01894">
    <property type="entry name" value="YjbQ"/>
    <property type="match status" value="1"/>
</dbReference>
<evidence type="ECO:0000313" key="3">
    <source>
        <dbReference type="Proteomes" id="UP001056539"/>
    </source>
</evidence>
<dbReference type="AlphaFoldDB" id="A0AAX3BAQ8"/>
<dbReference type="NCBIfam" id="TIGR00149">
    <property type="entry name" value="TIGR00149_YjbQ"/>
    <property type="match status" value="1"/>
</dbReference>
<proteinExistence type="inferred from homology"/>
<keyword evidence="3" id="KW-1185">Reference proteome</keyword>
<dbReference type="InterPro" id="IPR001602">
    <property type="entry name" value="UPF0047_YjbQ-like"/>
</dbReference>
<reference evidence="2" key="2">
    <citation type="submission" date="2022-06" db="EMBL/GenBank/DDBJ databases">
        <title>Thermospira aquatica gen. nov., sp. nov.</title>
        <authorList>
            <person name="Ben Ali Gam Z."/>
            <person name="Labat M."/>
        </authorList>
    </citation>
    <scope>NUCLEOTIDE SEQUENCE</scope>
    <source>
        <strain evidence="2">F1F22</strain>
    </source>
</reference>
<dbReference type="Gene3D" id="2.60.120.460">
    <property type="entry name" value="YjbQ-like"/>
    <property type="match status" value="1"/>
</dbReference>
<evidence type="ECO:0000313" key="2">
    <source>
        <dbReference type="EMBL" id="URA09367.1"/>
    </source>
</evidence>
<dbReference type="PANTHER" id="PTHR30615:SF8">
    <property type="entry name" value="UPF0047 PROTEIN C4A8.02C"/>
    <property type="match status" value="1"/>
</dbReference>